<dbReference type="Proteomes" id="UP000094291">
    <property type="component" value="Unassembled WGS sequence"/>
</dbReference>
<dbReference type="PANTHER" id="PTHR43767:SF11">
    <property type="entry name" value="MEDIUM-CHAIN-FATTY-ACID--COA LIGASE"/>
    <property type="match status" value="1"/>
</dbReference>
<dbReference type="STRING" id="197479.BFW38_14120"/>
<dbReference type="Gene3D" id="3.40.50.12780">
    <property type="entry name" value="N-terminal domain of ligase-like"/>
    <property type="match status" value="1"/>
</dbReference>
<reference evidence="5 6" key="1">
    <citation type="submission" date="2016-08" db="EMBL/GenBank/DDBJ databases">
        <authorList>
            <person name="Seilhamer J.J."/>
        </authorList>
    </citation>
    <scope>NUCLEOTIDE SEQUENCE [LARGE SCALE GENOMIC DNA]</scope>
    <source>
        <strain evidence="5 6">PH27A</strain>
    </source>
</reference>
<keyword evidence="6" id="KW-1185">Reference proteome</keyword>
<evidence type="ECO:0000259" key="4">
    <source>
        <dbReference type="Pfam" id="PF13193"/>
    </source>
</evidence>
<dbReference type="Pfam" id="PF00501">
    <property type="entry name" value="AMP-binding"/>
    <property type="match status" value="1"/>
</dbReference>
<dbReference type="InterPro" id="IPR000873">
    <property type="entry name" value="AMP-dep_synth/lig_dom"/>
</dbReference>
<dbReference type="InterPro" id="IPR025110">
    <property type="entry name" value="AMP-bd_C"/>
</dbReference>
<evidence type="ECO:0000313" key="6">
    <source>
        <dbReference type="Proteomes" id="UP000094291"/>
    </source>
</evidence>
<evidence type="ECO:0000256" key="2">
    <source>
        <dbReference type="ARBA" id="ARBA00022598"/>
    </source>
</evidence>
<dbReference type="PROSITE" id="PS00455">
    <property type="entry name" value="AMP_BINDING"/>
    <property type="match status" value="1"/>
</dbReference>
<accession>A0A1E2VBW2</accession>
<comment type="similarity">
    <text evidence="1">Belongs to the ATP-dependent AMP-binding enzyme family.</text>
</comment>
<dbReference type="PANTHER" id="PTHR43767">
    <property type="entry name" value="LONG-CHAIN-FATTY-ACID--COA LIGASE"/>
    <property type="match status" value="1"/>
</dbReference>
<dbReference type="InterPro" id="IPR042099">
    <property type="entry name" value="ANL_N_sf"/>
</dbReference>
<evidence type="ECO:0000259" key="3">
    <source>
        <dbReference type="Pfam" id="PF00501"/>
    </source>
</evidence>
<comment type="caution">
    <text evidence="5">The sequence shown here is derived from an EMBL/GenBank/DDBJ whole genome shotgun (WGS) entry which is preliminary data.</text>
</comment>
<dbReference type="Pfam" id="PF13193">
    <property type="entry name" value="AMP-binding_C"/>
    <property type="match status" value="1"/>
</dbReference>
<dbReference type="EMBL" id="MDTQ01000001">
    <property type="protein sequence ID" value="ODC04498.1"/>
    <property type="molecule type" value="Genomic_DNA"/>
</dbReference>
<name>A0A1E2VBW2_9GAMM</name>
<protein>
    <submittedName>
        <fullName evidence="5">Long-chain fatty acid--CoA ligase</fullName>
    </submittedName>
</protein>
<feature type="domain" description="AMP-binding enzyme C-terminal" evidence="4">
    <location>
        <begin position="478"/>
        <end position="559"/>
    </location>
</feature>
<dbReference type="InterPro" id="IPR045851">
    <property type="entry name" value="AMP-bd_C_sf"/>
</dbReference>
<dbReference type="OrthoDB" id="9803968at2"/>
<dbReference type="AlphaFoldDB" id="A0A1E2VBW2"/>
<dbReference type="InterPro" id="IPR020845">
    <property type="entry name" value="AMP-binding_CS"/>
</dbReference>
<organism evidence="5 6">
    <name type="scientific">Terasakiispira papahanaumokuakeensis</name>
    <dbReference type="NCBI Taxonomy" id="197479"/>
    <lineage>
        <taxon>Bacteria</taxon>
        <taxon>Pseudomonadati</taxon>
        <taxon>Pseudomonadota</taxon>
        <taxon>Gammaproteobacteria</taxon>
        <taxon>Oceanospirillales</taxon>
        <taxon>Terasakiispira</taxon>
    </lineage>
</organism>
<feature type="domain" description="AMP-dependent synthetase/ligase" evidence="3">
    <location>
        <begin position="36"/>
        <end position="428"/>
    </location>
</feature>
<keyword evidence="2 5" id="KW-0436">Ligase</keyword>
<dbReference type="GO" id="GO:0016877">
    <property type="term" value="F:ligase activity, forming carbon-sulfur bonds"/>
    <property type="evidence" value="ECO:0007669"/>
    <property type="project" value="UniProtKB-ARBA"/>
</dbReference>
<sequence>MAQTLSPRLINPTPSAHNPPLLIKDLLTSGVRMAGENPIVYRDLCQHSYATFQQRVHQLAHMLSQQGVKAGDVVAVLDWDSHRYLECFFAIPMLGAILHTVNVRLSPEQIHYTMAHAEDQYLLVHDDFLPLISQLIGRLPDIKSVILCTDQGFCTDPMISRNSDSAFSPPQALAHVWRGEYETLLSEQSTHYEFAEFDENAIATLFYTTGTTGNPKGVCFSHRQLVLHTLTEASTLQQKGMEMLDRDKVYMPITPMFHVHAWGIPYTATLLGCKQVYPGRYEPETLVELLVTEQVDFSHCVPTLLNMVLEHPRVSGDGETVDLSNWKVLIGGSALPQGLARKAHSLGIDVRSAYGMSETCPLLTAAILPAHIEQATFEEQLPWRCRTGLAVPLVNLEILDVDGQPLPHDDESIGEVCVRAPWLTQTYFKEEARSEALWEGGWLHTGDVGTLDETGVLQVRDRMKDVIKTGGEWVSSLELENLISLHPGVAEVAVIGIPDPQWGERPVALVMAAEAQSPVSASSLRQHLKQFVDEGRLTKWALPNQYQIVTEIPKTSVGKLDKKRIRALINESGLNEENFLSSR</sequence>
<dbReference type="InterPro" id="IPR050237">
    <property type="entry name" value="ATP-dep_AMP-bd_enzyme"/>
</dbReference>
<gene>
    <name evidence="5" type="ORF">BFW38_14120</name>
</gene>
<dbReference type="Gene3D" id="3.30.300.30">
    <property type="match status" value="1"/>
</dbReference>
<evidence type="ECO:0000313" key="5">
    <source>
        <dbReference type="EMBL" id="ODC04498.1"/>
    </source>
</evidence>
<dbReference type="CDD" id="cd12119">
    <property type="entry name" value="ttLC_FACS_AlkK_like"/>
    <property type="match status" value="1"/>
</dbReference>
<dbReference type="FunFam" id="3.30.300.30:FF:000008">
    <property type="entry name" value="2,3-dihydroxybenzoate-AMP ligase"/>
    <property type="match status" value="1"/>
</dbReference>
<dbReference type="RefSeq" id="WP_068999482.1">
    <property type="nucleotide sequence ID" value="NZ_MDTQ01000001.1"/>
</dbReference>
<proteinExistence type="inferred from homology"/>
<dbReference type="SUPFAM" id="SSF56801">
    <property type="entry name" value="Acetyl-CoA synthetase-like"/>
    <property type="match status" value="1"/>
</dbReference>
<dbReference type="NCBIfam" id="NF004837">
    <property type="entry name" value="PRK06187.1"/>
    <property type="match status" value="1"/>
</dbReference>
<evidence type="ECO:0000256" key="1">
    <source>
        <dbReference type="ARBA" id="ARBA00006432"/>
    </source>
</evidence>